<comment type="caution">
    <text evidence="2">The sequence shown here is derived from an EMBL/GenBank/DDBJ whole genome shotgun (WGS) entry which is preliminary data.</text>
</comment>
<accession>M0CEU6</accession>
<dbReference type="OrthoDB" id="239388at2157"/>
<name>M0CEU6_9EURY</name>
<dbReference type="EMBL" id="AOIU01000037">
    <property type="protein sequence ID" value="ELZ21780.1"/>
    <property type="molecule type" value="Genomic_DNA"/>
</dbReference>
<sequence length="69" mass="7124">MPARLDPDFPLFLGGMLAAICAAVAAMIYVVALPGSPAVALAYGFGALGLTFLGIGCLAALGLWVYRHW</sequence>
<proteinExistence type="predicted"/>
<feature type="transmembrane region" description="Helical" evidence="1">
    <location>
        <begin position="12"/>
        <end position="32"/>
    </location>
</feature>
<keyword evidence="1" id="KW-0472">Membrane</keyword>
<evidence type="ECO:0000256" key="1">
    <source>
        <dbReference type="SAM" id="Phobius"/>
    </source>
</evidence>
<organism evidence="2 3">
    <name type="scientific">Halosimplex carlsbadense 2-9-1</name>
    <dbReference type="NCBI Taxonomy" id="797114"/>
    <lineage>
        <taxon>Archaea</taxon>
        <taxon>Methanobacteriati</taxon>
        <taxon>Methanobacteriota</taxon>
        <taxon>Stenosarchaea group</taxon>
        <taxon>Halobacteria</taxon>
        <taxon>Halobacteriales</taxon>
        <taxon>Haloarculaceae</taxon>
        <taxon>Halosimplex</taxon>
    </lineage>
</organism>
<reference evidence="2 3" key="1">
    <citation type="journal article" date="2014" name="PLoS Genet.">
        <title>Phylogenetically driven sequencing of extremely halophilic archaea reveals strategies for static and dynamic osmo-response.</title>
        <authorList>
            <person name="Becker E.A."/>
            <person name="Seitzer P.M."/>
            <person name="Tritt A."/>
            <person name="Larsen D."/>
            <person name="Krusor M."/>
            <person name="Yao A.I."/>
            <person name="Wu D."/>
            <person name="Madern D."/>
            <person name="Eisen J.A."/>
            <person name="Darling A.E."/>
            <person name="Facciotti M.T."/>
        </authorList>
    </citation>
    <scope>NUCLEOTIDE SEQUENCE [LARGE SCALE GENOMIC DNA]</scope>
    <source>
        <strain evidence="2 3">2-9-1</strain>
    </source>
</reference>
<evidence type="ECO:0000313" key="2">
    <source>
        <dbReference type="EMBL" id="ELZ21780.1"/>
    </source>
</evidence>
<keyword evidence="3" id="KW-1185">Reference proteome</keyword>
<evidence type="ECO:0000313" key="3">
    <source>
        <dbReference type="Proteomes" id="UP000011626"/>
    </source>
</evidence>
<dbReference type="Proteomes" id="UP000011626">
    <property type="component" value="Unassembled WGS sequence"/>
</dbReference>
<gene>
    <name evidence="2" type="ORF">C475_18576</name>
</gene>
<dbReference type="AlphaFoldDB" id="M0CEU6"/>
<feature type="transmembrane region" description="Helical" evidence="1">
    <location>
        <begin position="38"/>
        <end position="66"/>
    </location>
</feature>
<keyword evidence="1" id="KW-1133">Transmembrane helix</keyword>
<keyword evidence="1" id="KW-0812">Transmembrane</keyword>
<protein>
    <submittedName>
        <fullName evidence="2">Uncharacterized protein</fullName>
    </submittedName>
</protein>
<dbReference type="RefSeq" id="WP_006885380.1">
    <property type="nucleotide sequence ID" value="NZ_AOIU01000037.1"/>
</dbReference>